<sequence length="374" mass="42067">MENLLNAYEDFFGKPDLLVTLPATKKNSTFQVGVNQSEIDDESNTITSLGLSVLEGEKEWDIEFSIEVMGAVSEQKALETGNFYYQLFNKVIAGEELVSGSIYKQITLPGFDRMKHLLIMDKGYLSAQWLDDEQATGRLINVIALFEQEADQLQQLVPELREKIIWRSDIVFADPAREPENIVYQAMLNTWSGIAEWFQENGVHTADDLNRQLEAAGSEAPATALEKELGFTLPLDFKASFNIQQEGISLGTYDMFDAEGIIQERNDMNRLNKAGTFDKMTKNMSGDPRIKKVGWHEKWVPIAMNSAGDTVCIDMDPGPEGVPGQIIIRLMEQGPIATDYTSFFDWLDAFDTDLKGDSFEVDSDGFLHRKEDSL</sequence>
<dbReference type="PANTHER" id="PTHR47432">
    <property type="entry name" value="CELL WALL ASSEMBLY REGULATOR SMI1"/>
    <property type="match status" value="1"/>
</dbReference>
<proteinExistence type="predicted"/>
<dbReference type="EMBL" id="JAPDNS010000002">
    <property type="protein sequence ID" value="MCW3485731.1"/>
    <property type="molecule type" value="Genomic_DNA"/>
</dbReference>
<name>A0ABT3IP27_9BACT</name>
<dbReference type="Gene3D" id="3.40.1580.10">
    <property type="entry name" value="SMI1/KNR4-like"/>
    <property type="match status" value="1"/>
</dbReference>
<organism evidence="2 3">
    <name type="scientific">Chitinophaga nivalis</name>
    <dbReference type="NCBI Taxonomy" id="2991709"/>
    <lineage>
        <taxon>Bacteria</taxon>
        <taxon>Pseudomonadati</taxon>
        <taxon>Bacteroidota</taxon>
        <taxon>Chitinophagia</taxon>
        <taxon>Chitinophagales</taxon>
        <taxon>Chitinophagaceae</taxon>
        <taxon>Chitinophaga</taxon>
    </lineage>
</organism>
<dbReference type="InterPro" id="IPR037883">
    <property type="entry name" value="Knr4/Smi1-like_sf"/>
</dbReference>
<keyword evidence="3" id="KW-1185">Reference proteome</keyword>
<reference evidence="2 3" key="1">
    <citation type="submission" date="2022-10" db="EMBL/GenBank/DDBJ databases">
        <title>Chitinophaga nivalis PC15 sp. nov., isolated from Pyeongchang county, South Korea.</title>
        <authorList>
            <person name="Trinh H.N."/>
        </authorList>
    </citation>
    <scope>NUCLEOTIDE SEQUENCE [LARGE SCALE GENOMIC DNA]</scope>
    <source>
        <strain evidence="2 3">PC14</strain>
    </source>
</reference>
<dbReference type="InterPro" id="IPR018958">
    <property type="entry name" value="Knr4/Smi1-like_dom"/>
</dbReference>
<accession>A0ABT3IP27</accession>
<gene>
    <name evidence="2" type="ORF">OL497_17635</name>
</gene>
<evidence type="ECO:0000313" key="3">
    <source>
        <dbReference type="Proteomes" id="UP001207742"/>
    </source>
</evidence>
<dbReference type="Pfam" id="PF09346">
    <property type="entry name" value="SMI1_KNR4"/>
    <property type="match status" value="1"/>
</dbReference>
<dbReference type="RefSeq" id="WP_264732456.1">
    <property type="nucleotide sequence ID" value="NZ_JAPDNR010000001.1"/>
</dbReference>
<feature type="domain" description="Knr4/Smi1-like" evidence="1">
    <location>
        <begin position="223"/>
        <end position="348"/>
    </location>
</feature>
<evidence type="ECO:0000259" key="1">
    <source>
        <dbReference type="Pfam" id="PF09346"/>
    </source>
</evidence>
<evidence type="ECO:0000313" key="2">
    <source>
        <dbReference type="EMBL" id="MCW3485731.1"/>
    </source>
</evidence>
<comment type="caution">
    <text evidence="2">The sequence shown here is derived from an EMBL/GenBank/DDBJ whole genome shotgun (WGS) entry which is preliminary data.</text>
</comment>
<dbReference type="SUPFAM" id="SSF160631">
    <property type="entry name" value="SMI1/KNR4-like"/>
    <property type="match status" value="1"/>
</dbReference>
<dbReference type="PANTHER" id="PTHR47432:SF1">
    <property type="entry name" value="CELL WALL ASSEMBLY REGULATOR SMI1"/>
    <property type="match status" value="1"/>
</dbReference>
<protein>
    <submittedName>
        <fullName evidence="2">SMI1/KNR4 family protein</fullName>
    </submittedName>
</protein>
<dbReference type="Proteomes" id="UP001207742">
    <property type="component" value="Unassembled WGS sequence"/>
</dbReference>
<dbReference type="InterPro" id="IPR051873">
    <property type="entry name" value="KNR4/SMI1_regulator"/>
</dbReference>